<dbReference type="PROSITE" id="PS00028">
    <property type="entry name" value="ZINC_FINGER_C2H2_1"/>
    <property type="match status" value="1"/>
</dbReference>
<dbReference type="EMBL" id="JAHWGI010000122">
    <property type="protein sequence ID" value="KAK3909781.1"/>
    <property type="molecule type" value="Genomic_DNA"/>
</dbReference>
<comment type="caution">
    <text evidence="3">The sequence shown here is derived from an EMBL/GenBank/DDBJ whole genome shotgun (WGS) entry which is preliminary data.</text>
</comment>
<proteinExistence type="predicted"/>
<protein>
    <submittedName>
        <fullName evidence="3">Zinc finger protein 143</fullName>
    </submittedName>
</protein>
<evidence type="ECO:0000256" key="1">
    <source>
        <dbReference type="SAM" id="MobiDB-lite"/>
    </source>
</evidence>
<feature type="region of interest" description="Disordered" evidence="1">
    <location>
        <begin position="64"/>
        <end position="120"/>
    </location>
</feature>
<reference evidence="3" key="1">
    <citation type="submission" date="2021-07" db="EMBL/GenBank/DDBJ databases">
        <authorList>
            <person name="Catto M.A."/>
            <person name="Jacobson A."/>
            <person name="Kennedy G."/>
            <person name="Labadie P."/>
            <person name="Hunt B.G."/>
            <person name="Srinivasan R."/>
        </authorList>
    </citation>
    <scope>NUCLEOTIDE SEQUENCE</scope>
    <source>
        <strain evidence="3">PL_HMW_Pooled</strain>
        <tissue evidence="3">Head</tissue>
    </source>
</reference>
<feature type="domain" description="C2H2-type" evidence="2">
    <location>
        <begin position="36"/>
        <end position="59"/>
    </location>
</feature>
<dbReference type="Proteomes" id="UP001219518">
    <property type="component" value="Unassembled WGS sequence"/>
</dbReference>
<feature type="compositionally biased region" description="Acidic residues" evidence="1">
    <location>
        <begin position="82"/>
        <end position="100"/>
    </location>
</feature>
<evidence type="ECO:0000313" key="4">
    <source>
        <dbReference type="Proteomes" id="UP001219518"/>
    </source>
</evidence>
<reference evidence="3" key="2">
    <citation type="journal article" date="2023" name="BMC Genomics">
        <title>Pest status, molecular evolution, and epigenetic factors derived from the genome assembly of Frankliniella fusca, a thysanopteran phytovirus vector.</title>
        <authorList>
            <person name="Catto M.A."/>
            <person name="Labadie P.E."/>
            <person name="Jacobson A.L."/>
            <person name="Kennedy G.G."/>
            <person name="Srinivasan R."/>
            <person name="Hunt B.G."/>
        </authorList>
    </citation>
    <scope>NUCLEOTIDE SEQUENCE</scope>
    <source>
        <strain evidence="3">PL_HMW_Pooled</strain>
    </source>
</reference>
<sequence>MEVNYFCYKCQVVVHGGLKYFQAHMRTPDHKPPYICGQDNCVLDYKYLSSLYDHIKKRHQNVMQRNADADEQDLEPQAFGGDNEDDDDEDNNGADGGEEEGPTRADSSASQERPLKSADLSRTAERVVLNLRSSTYMTASALKSVQKESFTLIQDTSAHLKMHVEEYLAKT</sequence>
<gene>
    <name evidence="3" type="ORF">KUF71_019790</name>
</gene>
<organism evidence="3 4">
    <name type="scientific">Frankliniella fusca</name>
    <dbReference type="NCBI Taxonomy" id="407009"/>
    <lineage>
        <taxon>Eukaryota</taxon>
        <taxon>Metazoa</taxon>
        <taxon>Ecdysozoa</taxon>
        <taxon>Arthropoda</taxon>
        <taxon>Hexapoda</taxon>
        <taxon>Insecta</taxon>
        <taxon>Pterygota</taxon>
        <taxon>Neoptera</taxon>
        <taxon>Paraneoptera</taxon>
        <taxon>Thysanoptera</taxon>
        <taxon>Terebrantia</taxon>
        <taxon>Thripoidea</taxon>
        <taxon>Thripidae</taxon>
        <taxon>Frankliniella</taxon>
    </lineage>
</organism>
<keyword evidence="4" id="KW-1185">Reference proteome</keyword>
<dbReference type="AlphaFoldDB" id="A0AAE1GVY9"/>
<dbReference type="InterPro" id="IPR013087">
    <property type="entry name" value="Znf_C2H2_type"/>
</dbReference>
<evidence type="ECO:0000313" key="3">
    <source>
        <dbReference type="EMBL" id="KAK3909781.1"/>
    </source>
</evidence>
<accession>A0AAE1GVY9</accession>
<evidence type="ECO:0000259" key="2">
    <source>
        <dbReference type="PROSITE" id="PS00028"/>
    </source>
</evidence>
<name>A0AAE1GVY9_9NEOP</name>